<accession>A0AAV6KQM5</accession>
<dbReference type="AlphaFoldDB" id="A0AAV6KQM5"/>
<protein>
    <submittedName>
        <fullName evidence="2">Uncharacterized protein</fullName>
    </submittedName>
</protein>
<evidence type="ECO:0000256" key="1">
    <source>
        <dbReference type="SAM" id="Phobius"/>
    </source>
</evidence>
<sequence>MVSSIANRLTLSFPLRMSVPVSRGIGFGISLVPTASNTLLGLLLMFVSQPIRICSFAISLLPLSVNGVQIFRSPRTMYFVIALVPLIFGALFSFLWWILKRFPLIGFV</sequence>
<feature type="transmembrane region" description="Helical" evidence="1">
    <location>
        <begin position="25"/>
        <end position="46"/>
    </location>
</feature>
<evidence type="ECO:0000313" key="3">
    <source>
        <dbReference type="Proteomes" id="UP000823749"/>
    </source>
</evidence>
<keyword evidence="3" id="KW-1185">Reference proteome</keyword>
<keyword evidence="1" id="KW-1133">Transmembrane helix</keyword>
<evidence type="ECO:0000313" key="2">
    <source>
        <dbReference type="EMBL" id="KAG5554358.1"/>
    </source>
</evidence>
<organism evidence="2 3">
    <name type="scientific">Rhododendron griersonianum</name>
    <dbReference type="NCBI Taxonomy" id="479676"/>
    <lineage>
        <taxon>Eukaryota</taxon>
        <taxon>Viridiplantae</taxon>
        <taxon>Streptophyta</taxon>
        <taxon>Embryophyta</taxon>
        <taxon>Tracheophyta</taxon>
        <taxon>Spermatophyta</taxon>
        <taxon>Magnoliopsida</taxon>
        <taxon>eudicotyledons</taxon>
        <taxon>Gunneridae</taxon>
        <taxon>Pentapetalae</taxon>
        <taxon>asterids</taxon>
        <taxon>Ericales</taxon>
        <taxon>Ericaceae</taxon>
        <taxon>Ericoideae</taxon>
        <taxon>Rhodoreae</taxon>
        <taxon>Rhododendron</taxon>
    </lineage>
</organism>
<reference evidence="2" key="1">
    <citation type="submission" date="2020-08" db="EMBL/GenBank/DDBJ databases">
        <title>Plant Genome Project.</title>
        <authorList>
            <person name="Zhang R.-G."/>
        </authorList>
    </citation>
    <scope>NUCLEOTIDE SEQUENCE</scope>
    <source>
        <strain evidence="2">WSP0</strain>
        <tissue evidence="2">Leaf</tissue>
    </source>
</reference>
<feature type="transmembrane region" description="Helical" evidence="1">
    <location>
        <begin position="77"/>
        <end position="99"/>
    </location>
</feature>
<keyword evidence="1" id="KW-0472">Membrane</keyword>
<proteinExistence type="predicted"/>
<gene>
    <name evidence="2" type="ORF">RHGRI_012023</name>
</gene>
<comment type="caution">
    <text evidence="2">The sequence shown here is derived from an EMBL/GenBank/DDBJ whole genome shotgun (WGS) entry which is preliminary data.</text>
</comment>
<dbReference type="EMBL" id="JACTNZ010000004">
    <property type="protein sequence ID" value="KAG5554358.1"/>
    <property type="molecule type" value="Genomic_DNA"/>
</dbReference>
<keyword evidence="1" id="KW-0812">Transmembrane</keyword>
<name>A0AAV6KQM5_9ERIC</name>
<dbReference type="Proteomes" id="UP000823749">
    <property type="component" value="Chromosome 4"/>
</dbReference>